<proteinExistence type="predicted"/>
<gene>
    <name evidence="1" type="ORF">C1H46_003276</name>
</gene>
<organism evidence="1 2">
    <name type="scientific">Malus baccata</name>
    <name type="common">Siberian crab apple</name>
    <name type="synonym">Pyrus baccata</name>
    <dbReference type="NCBI Taxonomy" id="106549"/>
    <lineage>
        <taxon>Eukaryota</taxon>
        <taxon>Viridiplantae</taxon>
        <taxon>Streptophyta</taxon>
        <taxon>Embryophyta</taxon>
        <taxon>Tracheophyta</taxon>
        <taxon>Spermatophyta</taxon>
        <taxon>Magnoliopsida</taxon>
        <taxon>eudicotyledons</taxon>
        <taxon>Gunneridae</taxon>
        <taxon>Pentapetalae</taxon>
        <taxon>rosids</taxon>
        <taxon>fabids</taxon>
        <taxon>Rosales</taxon>
        <taxon>Rosaceae</taxon>
        <taxon>Amygdaloideae</taxon>
        <taxon>Maleae</taxon>
        <taxon>Malus</taxon>
    </lineage>
</organism>
<comment type="caution">
    <text evidence="1">The sequence shown here is derived from an EMBL/GenBank/DDBJ whole genome shotgun (WGS) entry which is preliminary data.</text>
</comment>
<dbReference type="EMBL" id="VIEB01000032">
    <property type="protein sequence ID" value="TQE11270.1"/>
    <property type="molecule type" value="Genomic_DNA"/>
</dbReference>
<sequence length="103" mass="11962">MGTDWRKTVSRGCFCFARFLEATTFTNFRGEVWWLWWRYHILQREDLWPVKSSTKRASLPGKWGSRSACHQGIGAARPEEGSQHHLFGIYRDPLFGKQATTAV</sequence>
<name>A0A540NL87_MALBA</name>
<dbReference type="AlphaFoldDB" id="A0A540NL87"/>
<dbReference type="Proteomes" id="UP000315295">
    <property type="component" value="Unassembled WGS sequence"/>
</dbReference>
<accession>A0A540NL87</accession>
<reference evidence="1 2" key="1">
    <citation type="journal article" date="2019" name="G3 (Bethesda)">
        <title>Sequencing of a Wild Apple (Malus baccata) Genome Unravels the Differences Between Cultivated and Wild Apple Species Regarding Disease Resistance and Cold Tolerance.</title>
        <authorList>
            <person name="Chen X."/>
        </authorList>
    </citation>
    <scope>NUCLEOTIDE SEQUENCE [LARGE SCALE GENOMIC DNA]</scope>
    <source>
        <strain evidence="2">cv. Shandingzi</strain>
        <tissue evidence="1">Leaves</tissue>
    </source>
</reference>
<keyword evidence="2" id="KW-1185">Reference proteome</keyword>
<evidence type="ECO:0000313" key="1">
    <source>
        <dbReference type="EMBL" id="TQE11270.1"/>
    </source>
</evidence>
<evidence type="ECO:0000313" key="2">
    <source>
        <dbReference type="Proteomes" id="UP000315295"/>
    </source>
</evidence>
<protein>
    <submittedName>
        <fullName evidence="1">Uncharacterized protein</fullName>
    </submittedName>
</protein>